<organism evidence="2 3">
    <name type="scientific">Theobroma cacao</name>
    <name type="common">Cacao</name>
    <name type="synonym">Cocoa</name>
    <dbReference type="NCBI Taxonomy" id="3641"/>
    <lineage>
        <taxon>Eukaryota</taxon>
        <taxon>Viridiplantae</taxon>
        <taxon>Streptophyta</taxon>
        <taxon>Embryophyta</taxon>
        <taxon>Tracheophyta</taxon>
        <taxon>Spermatophyta</taxon>
        <taxon>Magnoliopsida</taxon>
        <taxon>eudicotyledons</taxon>
        <taxon>Gunneridae</taxon>
        <taxon>Pentapetalae</taxon>
        <taxon>rosids</taxon>
        <taxon>malvids</taxon>
        <taxon>Malvales</taxon>
        <taxon>Malvaceae</taxon>
        <taxon>Byttnerioideae</taxon>
        <taxon>Theobroma</taxon>
    </lineage>
</organism>
<evidence type="ECO:0000256" key="1">
    <source>
        <dbReference type="SAM" id="Phobius"/>
    </source>
</evidence>
<dbReference type="EMBL" id="CM001887">
    <property type="protein sequence ID" value="EOY32583.1"/>
    <property type="molecule type" value="Genomic_DNA"/>
</dbReference>
<reference evidence="2 3" key="1">
    <citation type="journal article" date="2013" name="Genome Biol.">
        <title>The genome sequence of the most widely cultivated cacao type and its use to identify candidate genes regulating pod color.</title>
        <authorList>
            <person name="Motamayor J.C."/>
            <person name="Mockaitis K."/>
            <person name="Schmutz J."/>
            <person name="Haiminen N."/>
            <person name="Iii D.L."/>
            <person name="Cornejo O."/>
            <person name="Findley S.D."/>
            <person name="Zheng P."/>
            <person name="Utro F."/>
            <person name="Royaert S."/>
            <person name="Saski C."/>
            <person name="Jenkins J."/>
            <person name="Podicheti R."/>
            <person name="Zhao M."/>
            <person name="Scheffler B.E."/>
            <person name="Stack J.C."/>
            <person name="Feltus F.A."/>
            <person name="Mustiga G.M."/>
            <person name="Amores F."/>
            <person name="Phillips W."/>
            <person name="Marelli J.P."/>
            <person name="May G.D."/>
            <person name="Shapiro H."/>
            <person name="Ma J."/>
            <person name="Bustamante C.D."/>
            <person name="Schnell R.J."/>
            <person name="Main D."/>
            <person name="Gilbert D."/>
            <person name="Parida L."/>
            <person name="Kuhn D.N."/>
        </authorList>
    </citation>
    <scope>NUCLEOTIDE SEQUENCE [LARGE SCALE GENOMIC DNA]</scope>
    <source>
        <strain evidence="3">cv. Matina 1-6</strain>
    </source>
</reference>
<name>A0A061GT41_THECC</name>
<accession>A0A061GT41</accession>
<protein>
    <submittedName>
        <fullName evidence="2">Uncharacterized protein</fullName>
    </submittedName>
</protein>
<feature type="transmembrane region" description="Helical" evidence="1">
    <location>
        <begin position="44"/>
        <end position="66"/>
    </location>
</feature>
<dbReference type="AlphaFoldDB" id="A0A061GT41"/>
<keyword evidence="1" id="KW-0472">Membrane</keyword>
<dbReference type="Proteomes" id="UP000026915">
    <property type="component" value="Chromosome 9"/>
</dbReference>
<keyword evidence="3" id="KW-1185">Reference proteome</keyword>
<dbReference type="HOGENOM" id="CLU_2417648_0_0_1"/>
<sequence>MWDFCKCEGQIGYHGKAQHLFFIFNHKSFNKYSKHITSQEMDVIALYSAFVELLATIVCFLDFQLIKDGPRNMLKPVKKFLLLGHLAQSSST</sequence>
<dbReference type="Gramene" id="EOY32583">
    <property type="protein sequence ID" value="EOY32583"/>
    <property type="gene ID" value="TCM_040575"/>
</dbReference>
<dbReference type="InParanoid" id="A0A061GT41"/>
<proteinExistence type="predicted"/>
<keyword evidence="1" id="KW-0812">Transmembrane</keyword>
<evidence type="ECO:0000313" key="3">
    <source>
        <dbReference type="Proteomes" id="UP000026915"/>
    </source>
</evidence>
<evidence type="ECO:0000313" key="2">
    <source>
        <dbReference type="EMBL" id="EOY32583.1"/>
    </source>
</evidence>
<keyword evidence="1" id="KW-1133">Transmembrane helix</keyword>
<gene>
    <name evidence="2" type="ORF">TCM_040575</name>
</gene>